<protein>
    <recommendedName>
        <fullName evidence="2">DUF6089 domain-containing protein</fullName>
    </recommendedName>
</protein>
<keyword evidence="1" id="KW-0732">Signal</keyword>
<name>A0A4Z0L7V1_9FLAO</name>
<feature type="domain" description="DUF6089" evidence="2">
    <location>
        <begin position="5"/>
        <end position="227"/>
    </location>
</feature>
<comment type="caution">
    <text evidence="3">The sequence shown here is derived from an EMBL/GenBank/DDBJ whole genome shotgun (WGS) entry which is preliminary data.</text>
</comment>
<reference evidence="3 4" key="1">
    <citation type="submission" date="2019-04" db="EMBL/GenBank/DDBJ databases">
        <title>Flavobacterium sp. strain DS2-A Genome sequencing and assembly.</title>
        <authorList>
            <person name="Kim I."/>
        </authorList>
    </citation>
    <scope>NUCLEOTIDE SEQUENCE [LARGE SCALE GENOMIC DNA]</scope>
    <source>
        <strain evidence="3 4">DS2-A</strain>
    </source>
</reference>
<evidence type="ECO:0000313" key="3">
    <source>
        <dbReference type="EMBL" id="TGD57241.1"/>
    </source>
</evidence>
<dbReference type="OrthoDB" id="654178at2"/>
<evidence type="ECO:0000259" key="2">
    <source>
        <dbReference type="Pfam" id="PF19573"/>
    </source>
</evidence>
<evidence type="ECO:0000256" key="1">
    <source>
        <dbReference type="SAM" id="SignalP"/>
    </source>
</evidence>
<dbReference type="EMBL" id="SRLH01000006">
    <property type="protein sequence ID" value="TGD57241.1"/>
    <property type="molecule type" value="Genomic_DNA"/>
</dbReference>
<proteinExistence type="predicted"/>
<dbReference type="InterPro" id="IPR045743">
    <property type="entry name" value="DUF6089"/>
</dbReference>
<feature type="signal peptide" evidence="1">
    <location>
        <begin position="1"/>
        <end position="19"/>
    </location>
</feature>
<sequence>MKKTTYILTLFFLFQMANAQIHEFGIFAGGSNFIGDVGKTNYIAPNQPAFGILYKWNRNPRYSWRFSAMMSKVKAFDSQSDLISRKERALGFGNTITEFSGGFEFNFFDFNLHEPGFFSTPYIYTGLSYFTSDKLYVIGGKYYNEGKGGHLALPIIGGLKMKIADNFVLGLEAGARYTFTDDIDGSLPKNGNFDSLKFGNINSNDWYVFTGVTLTYTFGNKPCYCKE</sequence>
<dbReference type="Proteomes" id="UP000297407">
    <property type="component" value="Unassembled WGS sequence"/>
</dbReference>
<keyword evidence="4" id="KW-1185">Reference proteome</keyword>
<feature type="chain" id="PRO_5021312193" description="DUF6089 domain-containing protein" evidence="1">
    <location>
        <begin position="20"/>
        <end position="227"/>
    </location>
</feature>
<dbReference type="AlphaFoldDB" id="A0A4Z0L7V1"/>
<organism evidence="3 4">
    <name type="scientific">Flavobacterium humi</name>
    <dbReference type="NCBI Taxonomy" id="2562683"/>
    <lineage>
        <taxon>Bacteria</taxon>
        <taxon>Pseudomonadati</taxon>
        <taxon>Bacteroidota</taxon>
        <taxon>Flavobacteriia</taxon>
        <taxon>Flavobacteriales</taxon>
        <taxon>Flavobacteriaceae</taxon>
        <taxon>Flavobacterium</taxon>
    </lineage>
</organism>
<accession>A0A4Z0L7V1</accession>
<dbReference type="Pfam" id="PF19573">
    <property type="entry name" value="DUF6089"/>
    <property type="match status" value="1"/>
</dbReference>
<dbReference type="RefSeq" id="WP_135526846.1">
    <property type="nucleotide sequence ID" value="NZ_SRLH01000006.1"/>
</dbReference>
<gene>
    <name evidence="3" type="ORF">E4635_11500</name>
</gene>
<evidence type="ECO:0000313" key="4">
    <source>
        <dbReference type="Proteomes" id="UP000297407"/>
    </source>
</evidence>